<gene>
    <name evidence="4" type="ORF">H8S64_18705</name>
</gene>
<keyword evidence="2" id="KW-1133">Transmembrane helix</keyword>
<evidence type="ECO:0000256" key="1">
    <source>
        <dbReference type="SAM" id="MobiDB-lite"/>
    </source>
</evidence>
<dbReference type="EMBL" id="JACOOH010000009">
    <property type="protein sequence ID" value="MBC5623128.1"/>
    <property type="molecule type" value="Genomic_DNA"/>
</dbReference>
<feature type="compositionally biased region" description="Polar residues" evidence="1">
    <location>
        <begin position="184"/>
        <end position="196"/>
    </location>
</feature>
<keyword evidence="2" id="KW-0472">Membrane</keyword>
<organism evidence="4 5">
    <name type="scientific">Butyricimonas hominis</name>
    <dbReference type="NCBI Taxonomy" id="2763032"/>
    <lineage>
        <taxon>Bacteria</taxon>
        <taxon>Pseudomonadati</taxon>
        <taxon>Bacteroidota</taxon>
        <taxon>Bacteroidia</taxon>
        <taxon>Bacteroidales</taxon>
        <taxon>Odoribacteraceae</taxon>
        <taxon>Butyricimonas</taxon>
    </lineage>
</organism>
<evidence type="ECO:0000259" key="3">
    <source>
        <dbReference type="Pfam" id="PF13568"/>
    </source>
</evidence>
<dbReference type="RefSeq" id="WP_186978149.1">
    <property type="nucleotide sequence ID" value="NZ_JACOOH010000009.1"/>
</dbReference>
<feature type="domain" description="Outer membrane protein beta-barrel" evidence="3">
    <location>
        <begin position="200"/>
        <end position="316"/>
    </location>
</feature>
<proteinExistence type="predicted"/>
<protein>
    <submittedName>
        <fullName evidence="4">PorT family protein</fullName>
    </submittedName>
</protein>
<dbReference type="Pfam" id="PF13568">
    <property type="entry name" value="OMP_b-brl_2"/>
    <property type="match status" value="1"/>
</dbReference>
<keyword evidence="2" id="KW-0812">Transmembrane</keyword>
<name>A0ABR7D5C2_9BACT</name>
<comment type="caution">
    <text evidence="4">The sequence shown here is derived from an EMBL/GenBank/DDBJ whole genome shotgun (WGS) entry which is preliminary data.</text>
</comment>
<sequence length="378" mass="42913">MDKRERFDDIFRERLYDLKYNPTEAAWEGIAARLPRRRFVHKRVYRVVAVAAVLLLVVSGSILYLWHEGEDNFSPVIVLQNEKMSPVPLITSEKKIVLVAEAAGIRELKPVSCKENSVLREFVQACSPINRNLVALQHEGESAMILADCDVTPSIKKKARKWRIGVGSGNLGLAGVSLNNVDNMAPSQDLGNNTAPEDNDRQPLSRATSTPRYEPEKSTRVKHLMPVSIGLSVSYPLNERWSFQTGLTYTYLRSKWKHESSSWVVQKQSLHFIGIPVSVNYRLTNWLRPYCYFNAGVLAEVNVAGRLKNSYGHEDIRVPGILWTTYTRVGIAYPLIRFVSIYAEGGMCYYFNYRGTIETVRSENAFNFTGQLGLRLNF</sequence>
<feature type="transmembrane region" description="Helical" evidence="2">
    <location>
        <begin position="44"/>
        <end position="66"/>
    </location>
</feature>
<feature type="region of interest" description="Disordered" evidence="1">
    <location>
        <begin position="184"/>
        <end position="219"/>
    </location>
</feature>
<evidence type="ECO:0000256" key="2">
    <source>
        <dbReference type="SAM" id="Phobius"/>
    </source>
</evidence>
<dbReference type="Proteomes" id="UP000646484">
    <property type="component" value="Unassembled WGS sequence"/>
</dbReference>
<accession>A0ABR7D5C2</accession>
<evidence type="ECO:0000313" key="5">
    <source>
        <dbReference type="Proteomes" id="UP000646484"/>
    </source>
</evidence>
<keyword evidence="5" id="KW-1185">Reference proteome</keyword>
<reference evidence="4 5" key="1">
    <citation type="submission" date="2020-08" db="EMBL/GenBank/DDBJ databases">
        <title>Genome public.</title>
        <authorList>
            <person name="Liu C."/>
            <person name="Sun Q."/>
        </authorList>
    </citation>
    <scope>NUCLEOTIDE SEQUENCE [LARGE SCALE GENOMIC DNA]</scope>
    <source>
        <strain evidence="4 5">NSJ-56</strain>
    </source>
</reference>
<dbReference type="InterPro" id="IPR025665">
    <property type="entry name" value="Beta-barrel_OMP_2"/>
</dbReference>
<evidence type="ECO:0000313" key="4">
    <source>
        <dbReference type="EMBL" id="MBC5623128.1"/>
    </source>
</evidence>